<accession>A0A6G7K9W7</accession>
<sequence length="247" mass="27109">MQVELMTVLSNKEIAHNIYEMILSGQMVNEMTRSGQFLHLRMKDPNLLLRRPISIASINEDSCTLLYRVVGKGTEDMSSYQVGDQVDILGPLGNGFHIDFLQAGDQVSVIGGGIGVAPLYELGKELLAKGVKTTFILGFANKDDIYYEEAFRQLGEVILCTDDGSAGLKGHVGVALDQVQPQAVFACGPTPLLRLVQSTFDQLEHVYLSLEERMACGIGACYGCDTKRKDKRVCTDGPVFQREEVSL</sequence>
<feature type="binding site" evidence="11 13">
    <location>
        <position position="224"/>
    </location>
    <ligand>
        <name>[2Fe-2S] cluster</name>
        <dbReference type="ChEBI" id="CHEBI:190135"/>
    </ligand>
</feature>
<protein>
    <recommendedName>
        <fullName evidence="11">Dihydroorotate dehydrogenase B (NAD(+)), electron transfer subunit</fullName>
    </recommendedName>
    <alternativeName>
        <fullName evidence="11">Dihydroorotate oxidase B, electron transfer subunit</fullName>
    </alternativeName>
</protein>
<dbReference type="SUPFAM" id="SSF63380">
    <property type="entry name" value="Riboflavin synthase domain-like"/>
    <property type="match status" value="1"/>
</dbReference>
<dbReference type="HAMAP" id="MF_01211">
    <property type="entry name" value="DHODB_Fe_S_bind"/>
    <property type="match status" value="1"/>
</dbReference>
<dbReference type="PANTHER" id="PTHR43513:SF3">
    <property type="entry name" value="DIHYDROOROTATE DEHYDROGENASE B (NAD(+)), ELECTRON TRANSFER SUBUNIT-RELATED"/>
    <property type="match status" value="1"/>
</dbReference>
<keyword evidence="2 11" id="KW-0813">Transport</keyword>
<evidence type="ECO:0000259" key="14">
    <source>
        <dbReference type="PROSITE" id="PS51384"/>
    </source>
</evidence>
<evidence type="ECO:0000256" key="11">
    <source>
        <dbReference type="HAMAP-Rule" id="MF_01211"/>
    </source>
</evidence>
<dbReference type="GO" id="GO:0009055">
    <property type="term" value="F:electron transfer activity"/>
    <property type="evidence" value="ECO:0007669"/>
    <property type="project" value="UniProtKB-UniRule"/>
</dbReference>
<dbReference type="PIRSF" id="PIRSF006816">
    <property type="entry name" value="Cyc3_hyd_g"/>
    <property type="match status" value="1"/>
</dbReference>
<keyword evidence="10 11" id="KW-0411">Iron-sulfur</keyword>
<keyword evidence="16" id="KW-1185">Reference proteome</keyword>
<proteinExistence type="inferred from homology"/>
<dbReference type="InterPro" id="IPR017927">
    <property type="entry name" value="FAD-bd_FR_type"/>
</dbReference>
<dbReference type="InterPro" id="IPR017938">
    <property type="entry name" value="Riboflavin_synthase-like_b-brl"/>
</dbReference>
<dbReference type="PRINTS" id="PR00406">
    <property type="entry name" value="CYTB5RDTASE"/>
</dbReference>
<evidence type="ECO:0000256" key="13">
    <source>
        <dbReference type="PIRSR" id="PIRSR006816-2"/>
    </source>
</evidence>
<evidence type="ECO:0000256" key="1">
    <source>
        <dbReference type="ARBA" id="ARBA00006422"/>
    </source>
</evidence>
<dbReference type="InterPro" id="IPR050353">
    <property type="entry name" value="PyrK_electron_transfer"/>
</dbReference>
<dbReference type="PROSITE" id="PS51384">
    <property type="entry name" value="FAD_FR"/>
    <property type="match status" value="1"/>
</dbReference>
<comment type="subunit">
    <text evidence="11">Heterotetramer of 2 PyrK and 2 PyrD type B subunits.</text>
</comment>
<dbReference type="GO" id="GO:0044205">
    <property type="term" value="P:'de novo' UMP biosynthetic process"/>
    <property type="evidence" value="ECO:0007669"/>
    <property type="project" value="UniProtKB-UniRule"/>
</dbReference>
<keyword evidence="4 11" id="KW-0001">2Fe-2S</keyword>
<evidence type="ECO:0000256" key="3">
    <source>
        <dbReference type="ARBA" id="ARBA00022630"/>
    </source>
</evidence>
<dbReference type="InterPro" id="IPR019480">
    <property type="entry name" value="Dihydroorotate_DH_Fe-S-bd"/>
</dbReference>
<comment type="cofactor">
    <cofactor evidence="13">
        <name>[2Fe-2S] cluster</name>
        <dbReference type="ChEBI" id="CHEBI:190135"/>
    </cofactor>
    <text evidence="13">Binds 1 [2Fe-2S] cluster per subunit.</text>
</comment>
<dbReference type="RefSeq" id="WP_166162048.1">
    <property type="nucleotide sequence ID" value="NZ_CP049740.1"/>
</dbReference>
<dbReference type="GO" id="GO:0050660">
    <property type="term" value="F:flavin adenine dinucleotide binding"/>
    <property type="evidence" value="ECO:0007669"/>
    <property type="project" value="InterPro"/>
</dbReference>
<dbReference type="InterPro" id="IPR012165">
    <property type="entry name" value="Cyt_c3_hydrogenase_gsu"/>
</dbReference>
<feature type="binding site" evidence="11 13">
    <location>
        <position position="216"/>
    </location>
    <ligand>
        <name>[2Fe-2S] cluster</name>
        <dbReference type="ChEBI" id="CHEBI:190135"/>
    </ligand>
</feature>
<gene>
    <name evidence="11" type="primary">pyrK</name>
    <name evidence="15" type="ORF">G7057_06070</name>
</gene>
<dbReference type="InterPro" id="IPR001433">
    <property type="entry name" value="OxRdtase_FAD/NAD-bd"/>
</dbReference>
<reference evidence="15 16" key="1">
    <citation type="journal article" date="2017" name="Int. J. Syst. Evol. Microbiol.">
        <title>Jeotgalibaca porci sp. nov. and Jeotgalibaca arthritidis sp. nov., isolated from pigs, and emended description of the genus Jeotgalibaca.</title>
        <authorList>
            <person name="Zamora L."/>
            <person name="Perez-Sancho M."/>
            <person name="Dominguez L."/>
            <person name="Fernandez-Garayzabal J.F."/>
            <person name="Vela A.I."/>
        </authorList>
    </citation>
    <scope>NUCLEOTIDE SEQUENCE [LARGE SCALE GENOMIC DNA]</scope>
    <source>
        <strain evidence="15 16">CECT 9157</strain>
    </source>
</reference>
<dbReference type="Gene3D" id="2.10.240.10">
    <property type="entry name" value="Dihydroorotate dehydrogenase, electron transfer subunit"/>
    <property type="match status" value="1"/>
</dbReference>
<dbReference type="PANTHER" id="PTHR43513">
    <property type="entry name" value="DIHYDROOROTATE DEHYDROGENASE B (NAD(+)), ELECTRON TRANSFER SUBUNIT"/>
    <property type="match status" value="1"/>
</dbReference>
<evidence type="ECO:0000313" key="15">
    <source>
        <dbReference type="EMBL" id="QII82045.1"/>
    </source>
</evidence>
<dbReference type="Pfam" id="PF10418">
    <property type="entry name" value="DHODB_Fe-S_bind"/>
    <property type="match status" value="1"/>
</dbReference>
<organism evidence="15 16">
    <name type="scientific">Jeotgalibaca arthritidis</name>
    <dbReference type="NCBI Taxonomy" id="1868794"/>
    <lineage>
        <taxon>Bacteria</taxon>
        <taxon>Bacillati</taxon>
        <taxon>Bacillota</taxon>
        <taxon>Bacilli</taxon>
        <taxon>Lactobacillales</taxon>
        <taxon>Carnobacteriaceae</taxon>
        <taxon>Jeotgalibaca</taxon>
    </lineage>
</organism>
<evidence type="ECO:0000256" key="10">
    <source>
        <dbReference type="ARBA" id="ARBA00023014"/>
    </source>
</evidence>
<evidence type="ECO:0000256" key="9">
    <source>
        <dbReference type="ARBA" id="ARBA00023004"/>
    </source>
</evidence>
<feature type="binding site" evidence="11 12">
    <location>
        <begin position="73"/>
        <end position="74"/>
    </location>
    <ligand>
        <name>FAD</name>
        <dbReference type="ChEBI" id="CHEBI:57692"/>
    </ligand>
</feature>
<keyword evidence="6 11" id="KW-0274">FAD</keyword>
<dbReference type="NCBIfam" id="NF000797">
    <property type="entry name" value="PRK00054.1-2"/>
    <property type="match status" value="1"/>
</dbReference>
<evidence type="ECO:0000256" key="4">
    <source>
        <dbReference type="ARBA" id="ARBA00022714"/>
    </source>
</evidence>
<dbReference type="InterPro" id="IPR023455">
    <property type="entry name" value="Dihydroorotate_DHASE_ETsu"/>
</dbReference>
<dbReference type="GO" id="GO:0051537">
    <property type="term" value="F:2 iron, 2 sulfur cluster binding"/>
    <property type="evidence" value="ECO:0007669"/>
    <property type="project" value="UniProtKB-KW"/>
</dbReference>
<dbReference type="Gene3D" id="3.40.50.80">
    <property type="entry name" value="Nucleotide-binding domain of ferredoxin-NADP reductase (FNR) module"/>
    <property type="match status" value="1"/>
</dbReference>
<dbReference type="GO" id="GO:0046872">
    <property type="term" value="F:metal ion binding"/>
    <property type="evidence" value="ECO:0007669"/>
    <property type="project" value="UniProtKB-KW"/>
</dbReference>
<feature type="domain" description="FAD-binding FR-type" evidence="14">
    <location>
        <begin position="1"/>
        <end position="98"/>
    </location>
</feature>
<dbReference type="UniPathway" id="UPA00070">
    <property type="reaction ID" value="UER00945"/>
</dbReference>
<dbReference type="SUPFAM" id="SSF52343">
    <property type="entry name" value="Ferredoxin reductase-like, C-terminal NADP-linked domain"/>
    <property type="match status" value="1"/>
</dbReference>
<dbReference type="CDD" id="cd06218">
    <property type="entry name" value="DHOD_e_trans"/>
    <property type="match status" value="1"/>
</dbReference>
<evidence type="ECO:0000313" key="16">
    <source>
        <dbReference type="Proteomes" id="UP000501451"/>
    </source>
</evidence>
<feature type="binding site" evidence="11 12">
    <location>
        <begin position="66"/>
        <end position="68"/>
    </location>
    <ligand>
        <name>FAD</name>
        <dbReference type="ChEBI" id="CHEBI:57692"/>
    </ligand>
</feature>
<dbReference type="KEGG" id="jar:G7057_06070"/>
<dbReference type="InterPro" id="IPR037117">
    <property type="entry name" value="Dihydroorotate_DH_ele_sf"/>
</dbReference>
<keyword evidence="7 11" id="KW-0665">Pyrimidine biosynthesis</keyword>
<dbReference type="AlphaFoldDB" id="A0A6G7K9W7"/>
<evidence type="ECO:0000256" key="2">
    <source>
        <dbReference type="ARBA" id="ARBA00022448"/>
    </source>
</evidence>
<keyword evidence="5 11" id="KW-0479">Metal-binding</keyword>
<dbReference type="GO" id="GO:0016491">
    <property type="term" value="F:oxidoreductase activity"/>
    <property type="evidence" value="ECO:0007669"/>
    <property type="project" value="InterPro"/>
</dbReference>
<evidence type="ECO:0000256" key="12">
    <source>
        <dbReference type="PIRSR" id="PIRSR006816-1"/>
    </source>
</evidence>
<feature type="binding site" evidence="11 13">
    <location>
        <position position="221"/>
    </location>
    <ligand>
        <name>[2Fe-2S] cluster</name>
        <dbReference type="ChEBI" id="CHEBI:190135"/>
    </ligand>
</feature>
<dbReference type="Gene3D" id="2.40.30.10">
    <property type="entry name" value="Translation factors"/>
    <property type="match status" value="1"/>
</dbReference>
<name>A0A6G7K9W7_9LACT</name>
<evidence type="ECO:0000256" key="6">
    <source>
        <dbReference type="ARBA" id="ARBA00022827"/>
    </source>
</evidence>
<comment type="similarity">
    <text evidence="1 11">Belongs to the PyrK family.</text>
</comment>
<dbReference type="InterPro" id="IPR039261">
    <property type="entry name" value="FNR_nucleotide-bd"/>
</dbReference>
<comment type="function">
    <text evidence="11">Responsible for channeling the electrons from the oxidation of dihydroorotate from the FMN redox center in the PyrD type B subunit to the ultimate electron acceptor NAD(+).</text>
</comment>
<keyword evidence="3 11" id="KW-0285">Flavoprotein</keyword>
<keyword evidence="9 11" id="KW-0408">Iron</keyword>
<dbReference type="EMBL" id="CP049740">
    <property type="protein sequence ID" value="QII82045.1"/>
    <property type="molecule type" value="Genomic_DNA"/>
</dbReference>
<dbReference type="Pfam" id="PF00175">
    <property type="entry name" value="NAD_binding_1"/>
    <property type="match status" value="1"/>
</dbReference>
<feature type="binding site" evidence="11 13">
    <location>
        <position position="234"/>
    </location>
    <ligand>
        <name>[2Fe-2S] cluster</name>
        <dbReference type="ChEBI" id="CHEBI:190135"/>
    </ligand>
</feature>
<comment type="pathway">
    <text evidence="11">Pyrimidine metabolism; UMP biosynthesis via de novo pathway; orotate from (S)-dihydroorotate (NAD(+) route): step 1/1.</text>
</comment>
<evidence type="ECO:0000256" key="7">
    <source>
        <dbReference type="ARBA" id="ARBA00022975"/>
    </source>
</evidence>
<evidence type="ECO:0000256" key="5">
    <source>
        <dbReference type="ARBA" id="ARBA00022723"/>
    </source>
</evidence>
<comment type="cofactor">
    <cofactor evidence="11">
        <name>[2Fe-2S] cluster</name>
        <dbReference type="ChEBI" id="CHEBI:190135"/>
    </cofactor>
    <text evidence="11">Binds 1 [2Fe-2S] cluster per subunit.</text>
</comment>
<comment type="cofactor">
    <cofactor evidence="11 12">
        <name>FAD</name>
        <dbReference type="ChEBI" id="CHEBI:57692"/>
    </cofactor>
    <text evidence="11 12">Binds 1 FAD per subunit.</text>
</comment>
<keyword evidence="8 11" id="KW-0249">Electron transport</keyword>
<dbReference type="Proteomes" id="UP000501451">
    <property type="component" value="Chromosome"/>
</dbReference>
<feature type="binding site" evidence="11 12">
    <location>
        <begin position="51"/>
        <end position="54"/>
    </location>
    <ligand>
        <name>FAD</name>
        <dbReference type="ChEBI" id="CHEBI:57692"/>
    </ligand>
</feature>
<evidence type="ECO:0000256" key="8">
    <source>
        <dbReference type="ARBA" id="ARBA00022982"/>
    </source>
</evidence>